<protein>
    <submittedName>
        <fullName evidence="1">Uncharacterized protein</fullName>
    </submittedName>
</protein>
<accession>A0A4Y2IPA9</accession>
<evidence type="ECO:0000313" key="1">
    <source>
        <dbReference type="EMBL" id="GBM79691.1"/>
    </source>
</evidence>
<dbReference type="EMBL" id="BGPR01002836">
    <property type="protein sequence ID" value="GBM79691.1"/>
    <property type="molecule type" value="Genomic_DNA"/>
</dbReference>
<comment type="caution">
    <text evidence="1">The sequence shown here is derived from an EMBL/GenBank/DDBJ whole genome shotgun (WGS) entry which is preliminary data.</text>
</comment>
<proteinExistence type="predicted"/>
<keyword evidence="2" id="KW-1185">Reference proteome</keyword>
<organism evidence="1 2">
    <name type="scientific">Araneus ventricosus</name>
    <name type="common">Orbweaver spider</name>
    <name type="synonym">Epeira ventricosa</name>
    <dbReference type="NCBI Taxonomy" id="182803"/>
    <lineage>
        <taxon>Eukaryota</taxon>
        <taxon>Metazoa</taxon>
        <taxon>Ecdysozoa</taxon>
        <taxon>Arthropoda</taxon>
        <taxon>Chelicerata</taxon>
        <taxon>Arachnida</taxon>
        <taxon>Araneae</taxon>
        <taxon>Araneomorphae</taxon>
        <taxon>Entelegynae</taxon>
        <taxon>Araneoidea</taxon>
        <taxon>Araneidae</taxon>
        <taxon>Araneus</taxon>
    </lineage>
</organism>
<gene>
    <name evidence="1" type="ORF">AVEN_71217_1</name>
</gene>
<dbReference type="Proteomes" id="UP000499080">
    <property type="component" value="Unassembled WGS sequence"/>
</dbReference>
<dbReference type="AlphaFoldDB" id="A0A4Y2IPA9"/>
<evidence type="ECO:0000313" key="2">
    <source>
        <dbReference type="Proteomes" id="UP000499080"/>
    </source>
</evidence>
<reference evidence="1 2" key="1">
    <citation type="journal article" date="2019" name="Sci. Rep.">
        <title>Orb-weaving spider Araneus ventricosus genome elucidates the spidroin gene catalogue.</title>
        <authorList>
            <person name="Kono N."/>
            <person name="Nakamura H."/>
            <person name="Ohtoshi R."/>
            <person name="Moran D.A.P."/>
            <person name="Shinohara A."/>
            <person name="Yoshida Y."/>
            <person name="Fujiwara M."/>
            <person name="Mori M."/>
            <person name="Tomita M."/>
            <person name="Arakawa K."/>
        </authorList>
    </citation>
    <scope>NUCLEOTIDE SEQUENCE [LARGE SCALE GENOMIC DNA]</scope>
</reference>
<sequence length="104" mass="12022">MSGMKVSNPEQLHIKLPKCPTKTILRKDIMKQWQSEWDEGTHLFCFSQNMAFPFISTQIPSSQFSFYGEIGIPIHNATSCLLTMSLHMKKPDPSLEQEWFTKSQ</sequence>
<name>A0A4Y2IPA9_ARAVE</name>